<evidence type="ECO:0000256" key="4">
    <source>
        <dbReference type="ARBA" id="ARBA00023224"/>
    </source>
</evidence>
<feature type="compositionally biased region" description="Polar residues" evidence="5">
    <location>
        <begin position="136"/>
        <end position="151"/>
    </location>
</feature>
<accession>A0A8J5VAA6</accession>
<feature type="domain" description="Receptor ligand binding region" evidence="7">
    <location>
        <begin position="1114"/>
        <end position="1315"/>
    </location>
</feature>
<keyword evidence="6" id="KW-1133">Transmembrane helix</keyword>
<dbReference type="InterPro" id="IPR005135">
    <property type="entry name" value="Endo/exonuclease/phosphatase"/>
</dbReference>
<evidence type="ECO:0000256" key="6">
    <source>
        <dbReference type="SAM" id="Phobius"/>
    </source>
</evidence>
<feature type="region of interest" description="Disordered" evidence="5">
    <location>
        <begin position="50"/>
        <end position="179"/>
    </location>
</feature>
<dbReference type="Pfam" id="PF01094">
    <property type="entry name" value="ANF_receptor"/>
    <property type="match status" value="1"/>
</dbReference>
<evidence type="ECO:0000259" key="8">
    <source>
        <dbReference type="Pfam" id="PF14529"/>
    </source>
</evidence>
<reference evidence="9" key="1">
    <citation type="submission" date="2020-03" db="EMBL/GenBank/DDBJ databases">
        <authorList>
            <person name="Chebbi M.A."/>
            <person name="Drezen J.M."/>
        </authorList>
    </citation>
    <scope>NUCLEOTIDE SEQUENCE</scope>
    <source>
        <tissue evidence="9">Whole body</tissue>
    </source>
</reference>
<comment type="caution">
    <text evidence="9">The sequence shown here is derived from an EMBL/GenBank/DDBJ whole genome shotgun (WGS) entry which is preliminary data.</text>
</comment>
<dbReference type="Proteomes" id="UP000729913">
    <property type="component" value="Unassembled WGS sequence"/>
</dbReference>
<reference evidence="9" key="2">
    <citation type="submission" date="2021-04" db="EMBL/GenBank/DDBJ databases">
        <title>Genome-wide patterns of bracovirus chromosomal integration into multiple host tissues during parasitism.</title>
        <authorList>
            <person name="Chebbi M.A.C."/>
        </authorList>
    </citation>
    <scope>NUCLEOTIDE SEQUENCE</scope>
    <source>
        <tissue evidence="9">Whole body</tissue>
    </source>
</reference>
<evidence type="ECO:0000259" key="7">
    <source>
        <dbReference type="Pfam" id="PF01094"/>
    </source>
</evidence>
<feature type="compositionally biased region" description="Polar residues" evidence="5">
    <location>
        <begin position="72"/>
        <end position="81"/>
    </location>
</feature>
<gene>
    <name evidence="9" type="ORF">G9C98_006249</name>
</gene>
<evidence type="ECO:0000313" key="9">
    <source>
        <dbReference type="EMBL" id="KAG8038553.1"/>
    </source>
</evidence>
<feature type="transmembrane region" description="Helical" evidence="6">
    <location>
        <begin position="1400"/>
        <end position="1423"/>
    </location>
</feature>
<dbReference type="GO" id="GO:0007214">
    <property type="term" value="P:gamma-aminobutyric acid signaling pathway"/>
    <property type="evidence" value="ECO:0007669"/>
    <property type="project" value="TreeGrafter"/>
</dbReference>
<name>A0A8J5VAA6_9HYME</name>
<protein>
    <recommendedName>
        <fullName evidence="11">Reverse transcriptase domain-containing protein</fullName>
    </recommendedName>
</protein>
<keyword evidence="2" id="KW-0675">Receptor</keyword>
<evidence type="ECO:0000256" key="3">
    <source>
        <dbReference type="ARBA" id="ARBA00023180"/>
    </source>
</evidence>
<dbReference type="OrthoDB" id="7989680at2759"/>
<feature type="compositionally biased region" description="Low complexity" evidence="5">
    <location>
        <begin position="153"/>
        <end position="163"/>
    </location>
</feature>
<dbReference type="Pfam" id="PF14529">
    <property type="entry name" value="Exo_endo_phos_2"/>
    <property type="match status" value="1"/>
</dbReference>
<evidence type="ECO:0008006" key="11">
    <source>
        <dbReference type="Google" id="ProtNLM"/>
    </source>
</evidence>
<dbReference type="GO" id="GO:0038039">
    <property type="term" value="C:G protein-coupled receptor heterodimeric complex"/>
    <property type="evidence" value="ECO:0007669"/>
    <property type="project" value="TreeGrafter"/>
</dbReference>
<proteinExistence type="predicted"/>
<dbReference type="GO" id="GO:0004965">
    <property type="term" value="F:G protein-coupled GABA receptor activity"/>
    <property type="evidence" value="ECO:0007669"/>
    <property type="project" value="InterPro"/>
</dbReference>
<keyword evidence="6" id="KW-0472">Membrane</keyword>
<dbReference type="GO" id="GO:0003824">
    <property type="term" value="F:catalytic activity"/>
    <property type="evidence" value="ECO:0007669"/>
    <property type="project" value="InterPro"/>
</dbReference>
<evidence type="ECO:0000313" key="10">
    <source>
        <dbReference type="Proteomes" id="UP000729913"/>
    </source>
</evidence>
<keyword evidence="10" id="KW-1185">Reference proteome</keyword>
<evidence type="ECO:0000256" key="1">
    <source>
        <dbReference type="ARBA" id="ARBA00023040"/>
    </source>
</evidence>
<evidence type="ECO:0000256" key="2">
    <source>
        <dbReference type="ARBA" id="ARBA00023170"/>
    </source>
</evidence>
<dbReference type="InterPro" id="IPR002455">
    <property type="entry name" value="GPCR3_GABA-B"/>
</dbReference>
<evidence type="ECO:0000256" key="5">
    <source>
        <dbReference type="SAM" id="MobiDB-lite"/>
    </source>
</evidence>
<keyword evidence="3" id="KW-0325">Glycoprotein</keyword>
<keyword evidence="6" id="KW-0812">Transmembrane</keyword>
<sequence length="1460" mass="168335">MERNKNTRLSRPSDILSLPELKKQAKNLNRLTNTSNFDFLFDKDKKKFTPNLKAGRSRSSSRESSIDGDSLMETSDTQEVTNDGFIYPKLKRPRRSIKPIDNADFSNPNRFEPLKSTEGDTGDSNSSKINKHNSKQDNNSSNPKNTNIHQNKTQHQTSQSQTTLPFPRPNAFKPKSRPPPIHVYNVNIKTMSAIITSASIGEDEFWTINIAIKKAKINKIDRSINPNLSFANAANSDIENFPPLQTPRQSRIACFSKPKLNTASISNDTHSNNTQNFSHIEEILTNFQNSMIAVLKTHLDKINNHSQSSDSVNLINFCAINVNSLGANKRRFDLYKFVVKNNIDVTLISETKLNNKHKLSFDNHTLIRTDRPNSKNGGGTAILINNRINFTIITHPNSHNNKILEYTVIKIHTQSDNTFLIISVYATYNNKNTFIEELTNLFQDFSLNDPKTFYVIAGDLNARHTLWGDHKNSYRGVQLNNWLNNNSDALKLSFYPAINPTYSSSGSYLDYGLLDSRLVVLDAINNKLRTAPYDSDHNAIIFTIDSNTFTNGLIPPAISADRYNYRCANWKKFTQHLQDRYTSQIPFDRNLSVDEINEHIVNLENKILESIDAVIPIAEPRKNKGCMRFVNNKIKKLHNYKSKLHTALYKVDRQDKKLFTQLKTLIKFTNNLLAQEFKRTETSYWEAKAKSINVRDPTKFFPKINSYFRYKVPPRIDELLINKDNNLITPEIIGTESCTVINDKLLITNPITKLNIIGKYFESINSPHYTNLGSETKCLADAAANSIKIQLQHNRANFMTHTQFSNINRNQTHSGAYADDLVVYVADSKVHIIQDKLEKLVNEIYKYYKLWNLKINTNKSEVILFRKTVNEITPSVKPLLKIFRITITDEDNGTVSEIPRKDVVKYLGINFDHLLRMNHHHAIQLTKAKMAFRANARIFYNRHMESKAKIICYQLLVRPIMSYAAPILWNTGPSVMEHYREFERKCLRVCLSIYRSPESDFKKRISNDTLYNNAGIPRFDIFTLKLTRNYFSTLYSIDNNILKILKIDNHHMENRMVRSNYSAPELFTNLDRKGCIQDKNNVPIIYHIQRHCAKKAIWTDIDNIPENKWAHNRLVADLDDNNLVVLETQSFATEVSTALEKLKHADVRIILGNFNEVWARRIFCEAYKFHMFGRKYQWIIMGTFAEEWWLKPDGGCAPSELAEALHSAILTDLLPLSTDRQITVSGITPDEYQVEYDSRRGNEYSRFHGYTYDGIWAVALAIQHVARRIRHFRRNQTVADFKYRDPLWEKLFLEALRNTSFEGVTGPVRFYDNERKAYILLKQFQSKHPLNKVNISSRVHINSNIKTYDPIKSGSEVKVGEYDGVTDTLDLHRGQPMVWRGRSPPKDRTVHVIEHSTVNITIYVTIASVASVGILLAVVFLAINIRYRNQRYLGYIPVYCFAQCMDEGLLWMEECCCEWG</sequence>
<keyword evidence="4" id="KW-0807">Transducer</keyword>
<dbReference type="EMBL" id="JAAOIC020000043">
    <property type="protein sequence ID" value="KAG8038553.1"/>
    <property type="molecule type" value="Genomic_DNA"/>
</dbReference>
<dbReference type="PANTHER" id="PTHR10519:SF74">
    <property type="entry name" value="GAMMA-AMINOBUTYRIC ACID TYPE B RECEPTOR SUBUNIT 2"/>
    <property type="match status" value="1"/>
</dbReference>
<dbReference type="InterPro" id="IPR001828">
    <property type="entry name" value="ANF_lig-bd_rcpt"/>
</dbReference>
<keyword evidence="1" id="KW-0297">G-protein coupled receptor</keyword>
<feature type="domain" description="Endonuclease/exonuclease/phosphatase" evidence="8">
    <location>
        <begin position="420"/>
        <end position="541"/>
    </location>
</feature>
<organism evidence="9 10">
    <name type="scientific">Cotesia typhae</name>
    <dbReference type="NCBI Taxonomy" id="2053667"/>
    <lineage>
        <taxon>Eukaryota</taxon>
        <taxon>Metazoa</taxon>
        <taxon>Ecdysozoa</taxon>
        <taxon>Arthropoda</taxon>
        <taxon>Hexapoda</taxon>
        <taxon>Insecta</taxon>
        <taxon>Pterygota</taxon>
        <taxon>Neoptera</taxon>
        <taxon>Endopterygota</taxon>
        <taxon>Hymenoptera</taxon>
        <taxon>Apocrita</taxon>
        <taxon>Ichneumonoidea</taxon>
        <taxon>Braconidae</taxon>
        <taxon>Microgastrinae</taxon>
        <taxon>Cotesia</taxon>
    </lineage>
</organism>
<dbReference type="PANTHER" id="PTHR10519">
    <property type="entry name" value="GABA-B RECEPTOR"/>
    <property type="match status" value="1"/>
</dbReference>
<dbReference type="CDD" id="cd06366">
    <property type="entry name" value="PBP1_GABAb_receptor"/>
    <property type="match status" value="1"/>
</dbReference>